<protein>
    <recommendedName>
        <fullName evidence="9">Ig-like domain-containing protein</fullName>
    </recommendedName>
</protein>
<accession>A0AAN9TXN9</accession>
<dbReference type="InterPro" id="IPR003598">
    <property type="entry name" value="Ig_sub2"/>
</dbReference>
<evidence type="ECO:0000256" key="2">
    <source>
        <dbReference type="ARBA" id="ARBA00022729"/>
    </source>
</evidence>
<feature type="region of interest" description="Disordered" evidence="6">
    <location>
        <begin position="847"/>
        <end position="868"/>
    </location>
</feature>
<keyword evidence="2 8" id="KW-0732">Signal</keyword>
<dbReference type="InterPro" id="IPR003599">
    <property type="entry name" value="Ig_sub"/>
</dbReference>
<keyword evidence="1" id="KW-0433">Leucine-rich repeat</keyword>
<gene>
    <name evidence="10" type="ORF">V9T40_006101</name>
</gene>
<evidence type="ECO:0000256" key="4">
    <source>
        <dbReference type="ARBA" id="ARBA00023157"/>
    </source>
</evidence>
<evidence type="ECO:0000256" key="3">
    <source>
        <dbReference type="ARBA" id="ARBA00022737"/>
    </source>
</evidence>
<dbReference type="InterPro" id="IPR013783">
    <property type="entry name" value="Ig-like_fold"/>
</dbReference>
<keyword evidence="5" id="KW-0175">Coiled coil</keyword>
<dbReference type="SMART" id="SM00364">
    <property type="entry name" value="LRR_BAC"/>
    <property type="match status" value="5"/>
</dbReference>
<dbReference type="InterPro" id="IPR003591">
    <property type="entry name" value="Leu-rich_rpt_typical-subtyp"/>
</dbReference>
<feature type="signal peptide" evidence="8">
    <location>
        <begin position="1"/>
        <end position="32"/>
    </location>
</feature>
<keyword evidence="4" id="KW-1015">Disulfide bond</keyword>
<evidence type="ECO:0000256" key="8">
    <source>
        <dbReference type="SAM" id="SignalP"/>
    </source>
</evidence>
<dbReference type="AlphaFoldDB" id="A0AAN9TXN9"/>
<dbReference type="GO" id="GO:0031012">
    <property type="term" value="C:extracellular matrix"/>
    <property type="evidence" value="ECO:0007669"/>
    <property type="project" value="TreeGrafter"/>
</dbReference>
<feature type="compositionally biased region" description="Basic and acidic residues" evidence="6">
    <location>
        <begin position="848"/>
        <end position="859"/>
    </location>
</feature>
<dbReference type="Pfam" id="PF13855">
    <property type="entry name" value="LRR_8"/>
    <property type="match status" value="3"/>
</dbReference>
<dbReference type="Gene3D" id="3.80.10.10">
    <property type="entry name" value="Ribonuclease Inhibitor"/>
    <property type="match status" value="2"/>
</dbReference>
<dbReference type="InterPro" id="IPR013098">
    <property type="entry name" value="Ig_I-set"/>
</dbReference>
<keyword evidence="7" id="KW-0812">Transmembrane</keyword>
<evidence type="ECO:0000256" key="1">
    <source>
        <dbReference type="ARBA" id="ARBA00022614"/>
    </source>
</evidence>
<feature type="domain" description="Ig-like" evidence="9">
    <location>
        <begin position="439"/>
        <end position="567"/>
    </location>
</feature>
<name>A0AAN9TXN9_9HEMI</name>
<dbReference type="InterPro" id="IPR001611">
    <property type="entry name" value="Leu-rich_rpt"/>
</dbReference>
<keyword evidence="7" id="KW-1133">Transmembrane helix</keyword>
<organism evidence="10 11">
    <name type="scientific">Parthenolecanium corni</name>
    <dbReference type="NCBI Taxonomy" id="536013"/>
    <lineage>
        <taxon>Eukaryota</taxon>
        <taxon>Metazoa</taxon>
        <taxon>Ecdysozoa</taxon>
        <taxon>Arthropoda</taxon>
        <taxon>Hexapoda</taxon>
        <taxon>Insecta</taxon>
        <taxon>Pterygota</taxon>
        <taxon>Neoptera</taxon>
        <taxon>Paraneoptera</taxon>
        <taxon>Hemiptera</taxon>
        <taxon>Sternorrhyncha</taxon>
        <taxon>Coccoidea</taxon>
        <taxon>Coccidae</taxon>
        <taxon>Parthenolecanium</taxon>
    </lineage>
</organism>
<comment type="caution">
    <text evidence="10">The sequence shown here is derived from an EMBL/GenBank/DDBJ whole genome shotgun (WGS) entry which is preliminary data.</text>
</comment>
<dbReference type="SUPFAM" id="SSF48726">
    <property type="entry name" value="Immunoglobulin"/>
    <property type="match status" value="1"/>
</dbReference>
<dbReference type="InterPro" id="IPR036179">
    <property type="entry name" value="Ig-like_dom_sf"/>
</dbReference>
<dbReference type="SMART" id="SM00369">
    <property type="entry name" value="LRR_TYP"/>
    <property type="match status" value="8"/>
</dbReference>
<dbReference type="SMART" id="SM00408">
    <property type="entry name" value="IGc2"/>
    <property type="match status" value="1"/>
</dbReference>
<keyword evidence="7" id="KW-0472">Membrane</keyword>
<reference evidence="10 11" key="1">
    <citation type="submission" date="2024-03" db="EMBL/GenBank/DDBJ databases">
        <title>Adaptation during the transition from Ophiocordyceps entomopathogen to insect associate is accompanied by gene loss and intensified selection.</title>
        <authorList>
            <person name="Ward C.M."/>
            <person name="Onetto C.A."/>
            <person name="Borneman A.R."/>
        </authorList>
    </citation>
    <scope>NUCLEOTIDE SEQUENCE [LARGE SCALE GENOMIC DNA]</scope>
    <source>
        <strain evidence="10">AWRI1</strain>
        <tissue evidence="10">Single Adult Female</tissue>
    </source>
</reference>
<dbReference type="Gene3D" id="2.60.40.10">
    <property type="entry name" value="Immunoglobulins"/>
    <property type="match status" value="1"/>
</dbReference>
<evidence type="ECO:0000313" key="11">
    <source>
        <dbReference type="Proteomes" id="UP001367676"/>
    </source>
</evidence>
<feature type="transmembrane region" description="Helical" evidence="7">
    <location>
        <begin position="577"/>
        <end position="599"/>
    </location>
</feature>
<dbReference type="SUPFAM" id="SSF52058">
    <property type="entry name" value="L domain-like"/>
    <property type="match status" value="1"/>
</dbReference>
<dbReference type="InterPro" id="IPR050328">
    <property type="entry name" value="Dev_Immune_Receptor"/>
</dbReference>
<dbReference type="InterPro" id="IPR032675">
    <property type="entry name" value="LRR_dom_sf"/>
</dbReference>
<dbReference type="SMART" id="SM00409">
    <property type="entry name" value="IG"/>
    <property type="match status" value="1"/>
</dbReference>
<keyword evidence="3" id="KW-0677">Repeat</keyword>
<keyword evidence="11" id="KW-1185">Reference proteome</keyword>
<evidence type="ECO:0000313" key="10">
    <source>
        <dbReference type="EMBL" id="KAK7604915.1"/>
    </source>
</evidence>
<dbReference type="GO" id="GO:0005615">
    <property type="term" value="C:extracellular space"/>
    <property type="evidence" value="ECO:0007669"/>
    <property type="project" value="TreeGrafter"/>
</dbReference>
<dbReference type="PROSITE" id="PS50835">
    <property type="entry name" value="IG_LIKE"/>
    <property type="match status" value="1"/>
</dbReference>
<proteinExistence type="predicted"/>
<dbReference type="EMBL" id="JBBCAQ010000003">
    <property type="protein sequence ID" value="KAK7604915.1"/>
    <property type="molecule type" value="Genomic_DNA"/>
</dbReference>
<evidence type="ECO:0000256" key="7">
    <source>
        <dbReference type="SAM" id="Phobius"/>
    </source>
</evidence>
<dbReference type="Pfam" id="PF07679">
    <property type="entry name" value="I-set"/>
    <property type="match status" value="1"/>
</dbReference>
<dbReference type="PANTHER" id="PTHR24373:SF370">
    <property type="entry name" value="FISH-LIPS, ISOFORM E"/>
    <property type="match status" value="1"/>
</dbReference>
<dbReference type="Proteomes" id="UP001367676">
    <property type="component" value="Unassembled WGS sequence"/>
</dbReference>
<sequence length="868" mass="97636">MITINMAFLRSLQTRQILFYLTVVCNLATCSTSVSSKVDDETNLVSGCRYTYPSYINPYTPLSKIDLISCRNMLRGELPFYENVTTMELVNVPLTVLNESEIPNAVSSSRVGLRQLSWSKSHIKTVQYIPIEGLVELDLSWNLIQDVQPNAFRKLAHLTLLNISHNNLESLPDNLFAECNALRSLSLAHNQFKSVPRDVSDHLVHLETLDVSNNHLKHLKETTFKHHRRLQNLNLAHNRLTLLPADVFESLSTLKYLSLEANQLFDIEPGAFDRQHQLLVLNLGRNPLLSLPAPLLPANNTLLVLTVSHAKLTRIKAATLQNLRQLRNLYLSDNRHLQNLPNDTFAGAYQLKVLHLHNNNFTQLPYSILDIEPDDLQLDGNPWPCDCSAQWIAFWAYGAPVKVASSDTDILQDSVRMAGTCNATGRDLVEALRKLRCKPTVLRVSPVRYESLEANVKLVCRSYANPAPTISWLTPNGLAYLETSANNGDVVDDETAPPRLLHSALANWRRLAVNTDNVVDSSNSNLYLYENGDLHIKQMSRDDAGEYMCIATNKLGESFAHTRLYVDPSIMQRIKTGSIICGFLWINTFLLFSVVYLLIRRYSRRAKQEKRKRRMHENMDIYKSQQISRLRERCKNQMNRIKNNCSIQVEWMKDNYIETMNNNSHDHRASYLTNQYNEQLAEICDYYLAQMHKVREHFDQQRKLINEFSVNRMSSEQPPAPPDHCPPPPPNAVIVHMENGTASTMAAAAADEDDLYRYNESMKSEIRRLTSLRNLHEAFVAAAGSETKFGAAAAPPAVGAAASGSCNGGSSGFYANKETPAATGGGAASSTSGYDLYADNVSNGKLLRTSEDEGDEKTSMLHNAKISR</sequence>
<dbReference type="PROSITE" id="PS51450">
    <property type="entry name" value="LRR"/>
    <property type="match status" value="3"/>
</dbReference>
<evidence type="ECO:0000259" key="9">
    <source>
        <dbReference type="PROSITE" id="PS50835"/>
    </source>
</evidence>
<evidence type="ECO:0000256" key="5">
    <source>
        <dbReference type="SAM" id="Coils"/>
    </source>
</evidence>
<dbReference type="FunFam" id="3.80.10.10:FF:001164">
    <property type="entry name" value="GH01279p"/>
    <property type="match status" value="1"/>
</dbReference>
<evidence type="ECO:0000256" key="6">
    <source>
        <dbReference type="SAM" id="MobiDB-lite"/>
    </source>
</evidence>
<dbReference type="InterPro" id="IPR007110">
    <property type="entry name" value="Ig-like_dom"/>
</dbReference>
<feature type="coiled-coil region" evidence="5">
    <location>
        <begin position="599"/>
        <end position="644"/>
    </location>
</feature>
<feature type="chain" id="PRO_5042991745" description="Ig-like domain-containing protein" evidence="8">
    <location>
        <begin position="33"/>
        <end position="868"/>
    </location>
</feature>
<dbReference type="PANTHER" id="PTHR24373">
    <property type="entry name" value="SLIT RELATED LEUCINE-RICH REPEAT NEURONAL PROTEIN"/>
    <property type="match status" value="1"/>
</dbReference>